<proteinExistence type="predicted"/>
<dbReference type="InterPro" id="IPR036420">
    <property type="entry name" value="BRCT_dom_sf"/>
</dbReference>
<evidence type="ECO:0000313" key="3">
    <source>
        <dbReference type="EMBL" id="KNC84008.1"/>
    </source>
</evidence>
<dbReference type="GO" id="GO:0035861">
    <property type="term" value="C:site of double-strand break"/>
    <property type="evidence" value="ECO:0007669"/>
    <property type="project" value="TreeGrafter"/>
</dbReference>
<feature type="region of interest" description="Disordered" evidence="1">
    <location>
        <begin position="494"/>
        <end position="521"/>
    </location>
</feature>
<dbReference type="GeneID" id="25904273"/>
<dbReference type="GO" id="GO:2000781">
    <property type="term" value="P:positive regulation of double-strand break repair"/>
    <property type="evidence" value="ECO:0007669"/>
    <property type="project" value="InterPro"/>
</dbReference>
<reference evidence="3 4" key="1">
    <citation type="submission" date="2011-02" db="EMBL/GenBank/DDBJ databases">
        <title>The Genome Sequence of Sphaeroforma arctica JP610.</title>
        <authorList>
            <consortium name="The Broad Institute Genome Sequencing Platform"/>
            <person name="Russ C."/>
            <person name="Cuomo C."/>
            <person name="Young S.K."/>
            <person name="Zeng Q."/>
            <person name="Gargeya S."/>
            <person name="Alvarado L."/>
            <person name="Berlin A."/>
            <person name="Chapman S.B."/>
            <person name="Chen Z."/>
            <person name="Freedman E."/>
            <person name="Gellesch M."/>
            <person name="Goldberg J."/>
            <person name="Griggs A."/>
            <person name="Gujja S."/>
            <person name="Heilman E."/>
            <person name="Heiman D."/>
            <person name="Howarth C."/>
            <person name="Mehta T."/>
            <person name="Neiman D."/>
            <person name="Pearson M."/>
            <person name="Roberts A."/>
            <person name="Saif S."/>
            <person name="Shea T."/>
            <person name="Shenoy N."/>
            <person name="Sisk P."/>
            <person name="Stolte C."/>
            <person name="Sykes S."/>
            <person name="White J."/>
            <person name="Yandava C."/>
            <person name="Burger G."/>
            <person name="Gray M.W."/>
            <person name="Holland P.W.H."/>
            <person name="King N."/>
            <person name="Lang F.B.F."/>
            <person name="Roger A.J."/>
            <person name="Ruiz-Trillo I."/>
            <person name="Haas B."/>
            <person name="Nusbaum C."/>
            <person name="Birren B."/>
        </authorList>
    </citation>
    <scope>NUCLEOTIDE SEQUENCE [LARGE SCALE GENOMIC DNA]</scope>
    <source>
        <strain evidence="3 4">JP610</strain>
    </source>
</reference>
<dbReference type="EMBL" id="KQ241795">
    <property type="protein sequence ID" value="KNC84008.1"/>
    <property type="molecule type" value="Genomic_DNA"/>
</dbReference>
<evidence type="ECO:0000313" key="4">
    <source>
        <dbReference type="Proteomes" id="UP000054560"/>
    </source>
</evidence>
<dbReference type="InterPro" id="IPR001357">
    <property type="entry name" value="BRCT_dom"/>
</dbReference>
<dbReference type="GO" id="GO:1990166">
    <property type="term" value="P:protein localization to site of double-strand break"/>
    <property type="evidence" value="ECO:0007669"/>
    <property type="project" value="TreeGrafter"/>
</dbReference>
<dbReference type="GO" id="GO:0005634">
    <property type="term" value="C:nucleus"/>
    <property type="evidence" value="ECO:0007669"/>
    <property type="project" value="TreeGrafter"/>
</dbReference>
<sequence length="766" mass="84669">MVAPTETMQPMFLRTHLIHDECLKSPETCVVPCSKCRDFRRDLETKIASLSGSLLKSDFDSRASFVLANEIVQSDKLILALAAGLWIVHPTYITDSFAAGKWLMPDKYEWGMEIASKIIPDTRDITKELLQACREQRLSKEAKVVAAKARGEVTSGLLFEGWNVFFMISEPERLQRYTSVLRAGGAQFVVEGDASAAITHVVVDMLGQTLPAHIPKTASVIAGISIMRSVVAGEEIAAKTIRSSEEFEVKTRMMEEIVNDHIENLLDPDSCESLVRSVRIFCQTGRLPKARTVEFIVKNVLPTQSELVVQCVSVLENLKSLHPPQRVPNAWVPGREFAEECLSDQSNEMDLLSGKRSYTSMAATRRSSNSLGIDGEEKGPSDWIFIKMAAEYSLAQDHALGWTEKIFGENRSGKNKWVQTLTGDGCLASIEYMVSVLEACAAVTDTDESIVTSGPKGNVGLAASMLREANETAEAALRDVLEWIRLCLSMDPKPDDDCDNKPDPDEGGKSTSYKPPVDSRGFPITTRLDSRQQQVLLIRLQSIASLIVNSSSAGAAPSQVTLLKKCYTSLDTTQRKAKLLDTVACDSVRIAAWKKDVIAMLLNTDYDKQSVPQDIVCLCGTNAKSSLFQIVGCYFFLRPKRTSSGSFDTRVFTDGKVDSMDNNSKVAVAWMNRNMRRLQVLETQENADWTESSEELLTLLLHYSSAYMYIKGRAIAGHTPAKALDDAPLQATMKLDECVASLRSRMPRSTRIDALCRALSFTLQFG</sequence>
<keyword evidence="4" id="KW-1185">Reference proteome</keyword>
<evidence type="ECO:0000256" key="1">
    <source>
        <dbReference type="SAM" id="MobiDB-lite"/>
    </source>
</evidence>
<evidence type="ECO:0000259" key="2">
    <source>
        <dbReference type="PROSITE" id="PS50172"/>
    </source>
</evidence>
<dbReference type="SMART" id="SM00292">
    <property type="entry name" value="BRCT"/>
    <property type="match status" value="1"/>
</dbReference>
<dbReference type="SUPFAM" id="SSF52113">
    <property type="entry name" value="BRCT domain"/>
    <property type="match status" value="1"/>
</dbReference>
<protein>
    <recommendedName>
        <fullName evidence="2">BRCT domain-containing protein</fullName>
    </recommendedName>
</protein>
<feature type="domain" description="BRCT" evidence="2">
    <location>
        <begin position="40"/>
        <end position="110"/>
    </location>
</feature>
<dbReference type="InterPro" id="IPR042479">
    <property type="entry name" value="Slf1"/>
</dbReference>
<dbReference type="PANTHER" id="PTHR46677:SF1">
    <property type="entry name" value="SMC5-SMC6 COMPLEX LOCALIZATION FACTOR PROTEIN 1"/>
    <property type="match status" value="1"/>
</dbReference>
<dbReference type="AlphaFoldDB" id="A0A0L0G705"/>
<name>A0A0L0G705_9EUKA</name>
<dbReference type="PROSITE" id="PS50172">
    <property type="entry name" value="BRCT"/>
    <property type="match status" value="1"/>
</dbReference>
<accession>A0A0L0G705</accession>
<dbReference type="PANTHER" id="PTHR46677">
    <property type="entry name" value="SMC5-SMC6 COMPLEX LOCALIZATION FACTOR PROTEIN 1"/>
    <property type="match status" value="1"/>
</dbReference>
<dbReference type="STRING" id="667725.A0A0L0G705"/>
<dbReference type="eggNOG" id="KOG1929">
    <property type="taxonomic scope" value="Eukaryota"/>
</dbReference>
<feature type="compositionally biased region" description="Basic and acidic residues" evidence="1">
    <location>
        <begin position="494"/>
        <end position="508"/>
    </location>
</feature>
<dbReference type="GO" id="GO:0006974">
    <property type="term" value="P:DNA damage response"/>
    <property type="evidence" value="ECO:0007669"/>
    <property type="project" value="TreeGrafter"/>
</dbReference>
<gene>
    <name evidence="3" type="ORF">SARC_03769</name>
</gene>
<dbReference type="Proteomes" id="UP000054560">
    <property type="component" value="Unassembled WGS sequence"/>
</dbReference>
<dbReference type="Gene3D" id="3.40.50.10190">
    <property type="entry name" value="BRCT domain"/>
    <property type="match status" value="2"/>
</dbReference>
<dbReference type="RefSeq" id="XP_014157910.1">
    <property type="nucleotide sequence ID" value="XM_014302435.1"/>
</dbReference>
<dbReference type="OrthoDB" id="251770at2759"/>
<dbReference type="Pfam" id="PF00533">
    <property type="entry name" value="BRCT"/>
    <property type="match status" value="1"/>
</dbReference>
<organism evidence="3 4">
    <name type="scientific">Sphaeroforma arctica JP610</name>
    <dbReference type="NCBI Taxonomy" id="667725"/>
    <lineage>
        <taxon>Eukaryota</taxon>
        <taxon>Ichthyosporea</taxon>
        <taxon>Ichthyophonida</taxon>
        <taxon>Sphaeroforma</taxon>
    </lineage>
</organism>